<keyword evidence="1" id="KW-1185">Reference proteome</keyword>
<dbReference type="Proteomes" id="UP000035642">
    <property type="component" value="Unassembled WGS sequence"/>
</dbReference>
<reference evidence="2" key="2">
    <citation type="submission" date="2017-02" db="UniProtKB">
        <authorList>
            <consortium name="WormBaseParasite"/>
        </authorList>
    </citation>
    <scope>IDENTIFICATION</scope>
</reference>
<accession>A0A0K0DLP5</accession>
<evidence type="ECO:0000313" key="2">
    <source>
        <dbReference type="WBParaSite" id="ACAC_0001254001-mRNA-1"/>
    </source>
</evidence>
<dbReference type="WBParaSite" id="ACAC_0001254001-mRNA-1">
    <property type="protein sequence ID" value="ACAC_0001254001-mRNA-1"/>
    <property type="gene ID" value="ACAC_0001254001"/>
</dbReference>
<name>A0A0K0DLP5_ANGCA</name>
<sequence length="82" mass="9196">MLHLKEVDGKKSVLVRAATAIGTVWINAFMNKAMKVSIVDEKGEKIRLTYPTSEEEISTYIRRFPSAKEASRVVEDIEVAAK</sequence>
<evidence type="ECO:0000313" key="1">
    <source>
        <dbReference type="Proteomes" id="UP000035642"/>
    </source>
</evidence>
<organism evidence="1 2">
    <name type="scientific">Angiostrongylus cantonensis</name>
    <name type="common">Rat lungworm</name>
    <dbReference type="NCBI Taxonomy" id="6313"/>
    <lineage>
        <taxon>Eukaryota</taxon>
        <taxon>Metazoa</taxon>
        <taxon>Ecdysozoa</taxon>
        <taxon>Nematoda</taxon>
        <taxon>Chromadorea</taxon>
        <taxon>Rhabditida</taxon>
        <taxon>Rhabditina</taxon>
        <taxon>Rhabditomorpha</taxon>
        <taxon>Strongyloidea</taxon>
        <taxon>Metastrongylidae</taxon>
        <taxon>Angiostrongylus</taxon>
    </lineage>
</organism>
<dbReference type="AlphaFoldDB" id="A0A0K0DLP5"/>
<reference evidence="1" key="1">
    <citation type="submission" date="2012-09" db="EMBL/GenBank/DDBJ databases">
        <authorList>
            <person name="Martin A.A."/>
        </authorList>
    </citation>
    <scope>NUCLEOTIDE SEQUENCE</scope>
</reference>
<dbReference type="Gene3D" id="2.30.29.30">
    <property type="entry name" value="Pleckstrin-homology domain (PH domain)/Phosphotyrosine-binding domain (PTB)"/>
    <property type="match status" value="1"/>
</dbReference>
<dbReference type="STRING" id="6313.A0A0K0DLP5"/>
<proteinExistence type="predicted"/>
<dbReference type="InterPro" id="IPR011993">
    <property type="entry name" value="PH-like_dom_sf"/>
</dbReference>
<protein>
    <submittedName>
        <fullName evidence="2">AbrB/MazE/SpoVT family DNA-binding domain-containing protein</fullName>
    </submittedName>
</protein>